<reference evidence="11 12" key="1">
    <citation type="submission" date="2019-01" db="EMBL/GenBank/DDBJ databases">
        <title>A draft genome assembly of the solar-powered sea slug Elysia chlorotica.</title>
        <authorList>
            <person name="Cai H."/>
            <person name="Li Q."/>
            <person name="Fang X."/>
            <person name="Li J."/>
            <person name="Curtis N.E."/>
            <person name="Altenburger A."/>
            <person name="Shibata T."/>
            <person name="Feng M."/>
            <person name="Maeda T."/>
            <person name="Schwartz J.A."/>
            <person name="Shigenobu S."/>
            <person name="Lundholm N."/>
            <person name="Nishiyama T."/>
            <person name="Yang H."/>
            <person name="Hasebe M."/>
            <person name="Li S."/>
            <person name="Pierce S.K."/>
            <person name="Wang J."/>
        </authorList>
    </citation>
    <scope>NUCLEOTIDE SEQUENCE [LARGE SCALE GENOMIC DNA]</scope>
    <source>
        <strain evidence="11">EC2010</strain>
        <tissue evidence="11">Whole organism of an adult</tissue>
    </source>
</reference>
<dbReference type="InterPro" id="IPR012292">
    <property type="entry name" value="Globin/Proto"/>
</dbReference>
<dbReference type="InterPro" id="IPR009050">
    <property type="entry name" value="Globin-like_sf"/>
</dbReference>
<evidence type="ECO:0000256" key="4">
    <source>
        <dbReference type="ARBA" id="ARBA00022621"/>
    </source>
</evidence>
<gene>
    <name evidence="11" type="ORF">EGW08_021186</name>
</gene>
<keyword evidence="12" id="KW-1185">Reference proteome</keyword>
<dbReference type="GO" id="GO:0046872">
    <property type="term" value="F:metal ion binding"/>
    <property type="evidence" value="ECO:0007669"/>
    <property type="project" value="UniProtKB-KW"/>
</dbReference>
<comment type="caution">
    <text evidence="11">The sequence shown here is derived from an EMBL/GenBank/DDBJ whole genome shotgun (WGS) entry which is preliminary data.</text>
</comment>
<dbReference type="InterPro" id="IPR000971">
    <property type="entry name" value="Globin"/>
</dbReference>
<dbReference type="InterPro" id="IPR002336">
    <property type="entry name" value="Erythrocruorin"/>
</dbReference>
<dbReference type="PANTHER" id="PTHR47217:SF1">
    <property type="entry name" value="GLOBIN-LIKE PROTEIN"/>
    <property type="match status" value="1"/>
</dbReference>
<comment type="similarity">
    <text evidence="9">Belongs to the globin family.</text>
</comment>
<dbReference type="GO" id="GO:0019825">
    <property type="term" value="F:oxygen binding"/>
    <property type="evidence" value="ECO:0007669"/>
    <property type="project" value="InterPro"/>
</dbReference>
<proteinExistence type="inferred from homology"/>
<evidence type="ECO:0000256" key="3">
    <source>
        <dbReference type="ARBA" id="ARBA00022617"/>
    </source>
</evidence>
<dbReference type="PRINTS" id="PR00611">
    <property type="entry name" value="ERYTHCRUORIN"/>
</dbReference>
<feature type="domain" description="Globin" evidence="10">
    <location>
        <begin position="27"/>
        <end position="177"/>
    </location>
</feature>
<evidence type="ECO:0000256" key="6">
    <source>
        <dbReference type="ARBA" id="ARBA00023004"/>
    </source>
</evidence>
<dbReference type="Pfam" id="PF00042">
    <property type="entry name" value="Globin"/>
    <property type="match status" value="1"/>
</dbReference>
<dbReference type="PANTHER" id="PTHR47217">
    <property type="entry name" value="GLOBIN-LIKE PROTEIN"/>
    <property type="match status" value="1"/>
</dbReference>
<dbReference type="GO" id="GO:0005833">
    <property type="term" value="C:hemoglobin complex"/>
    <property type="evidence" value="ECO:0007669"/>
    <property type="project" value="InterPro"/>
</dbReference>
<dbReference type="GO" id="GO:0020037">
    <property type="term" value="F:heme binding"/>
    <property type="evidence" value="ECO:0007669"/>
    <property type="project" value="InterPro"/>
</dbReference>
<keyword evidence="5" id="KW-0479">Metal-binding</keyword>
<dbReference type="CDD" id="cd01040">
    <property type="entry name" value="Mb-like"/>
    <property type="match status" value="1"/>
</dbReference>
<dbReference type="Proteomes" id="UP000271974">
    <property type="component" value="Unassembled WGS sequence"/>
</dbReference>
<dbReference type="GO" id="GO:0005344">
    <property type="term" value="F:oxygen carrier activity"/>
    <property type="evidence" value="ECO:0007669"/>
    <property type="project" value="UniProtKB-KW"/>
</dbReference>
<accession>A0A433SPI5</accession>
<evidence type="ECO:0000256" key="5">
    <source>
        <dbReference type="ARBA" id="ARBA00022723"/>
    </source>
</evidence>
<dbReference type="Gene3D" id="1.10.490.10">
    <property type="entry name" value="Globins"/>
    <property type="match status" value="1"/>
</dbReference>
<sequence length="182" mass="20444">MGGVFSYVLSWVTPDPTFDLTPDPVTGLTEKDCHVIMETWRMVTAERKDIKKHGAELFIRLFKAHPHMQSYFSAFKSRPVEELRECPQMAAHATTVMYALQAYVSSVDDPPTLAGLVTKIATSHVARGISMDDFEKLALVFADFLKSILGEDFTPEAEKAWTQLLKVHNAIYRDVHTQKGGN</sequence>
<evidence type="ECO:0000256" key="2">
    <source>
        <dbReference type="ARBA" id="ARBA00022448"/>
    </source>
</evidence>
<evidence type="ECO:0000313" key="11">
    <source>
        <dbReference type="EMBL" id="RUS71052.1"/>
    </source>
</evidence>
<dbReference type="EMBL" id="RQTK01001280">
    <property type="protein sequence ID" value="RUS71052.1"/>
    <property type="molecule type" value="Genomic_DNA"/>
</dbReference>
<evidence type="ECO:0000256" key="9">
    <source>
        <dbReference type="RuleBase" id="RU000356"/>
    </source>
</evidence>
<keyword evidence="6" id="KW-0408">Iron</keyword>
<keyword evidence="2 9" id="KW-0813">Transport</keyword>
<keyword evidence="7" id="KW-0514">Muscle protein</keyword>
<keyword evidence="4 9" id="KW-0561">Oxygen transport</keyword>
<name>A0A433SPI5_ELYCH</name>
<evidence type="ECO:0000256" key="1">
    <source>
        <dbReference type="ARBA" id="ARBA00013895"/>
    </source>
</evidence>
<evidence type="ECO:0000259" key="10">
    <source>
        <dbReference type="PROSITE" id="PS01033"/>
    </source>
</evidence>
<dbReference type="GO" id="GO:0005576">
    <property type="term" value="C:extracellular region"/>
    <property type="evidence" value="ECO:0007669"/>
    <property type="project" value="InterPro"/>
</dbReference>
<dbReference type="InterPro" id="IPR044399">
    <property type="entry name" value="Mb-like_M"/>
</dbReference>
<dbReference type="SUPFAM" id="SSF46458">
    <property type="entry name" value="Globin-like"/>
    <property type="match status" value="1"/>
</dbReference>
<dbReference type="PROSITE" id="PS01033">
    <property type="entry name" value="GLOBIN"/>
    <property type="match status" value="1"/>
</dbReference>
<evidence type="ECO:0000313" key="12">
    <source>
        <dbReference type="Proteomes" id="UP000271974"/>
    </source>
</evidence>
<evidence type="ECO:0000256" key="8">
    <source>
        <dbReference type="ARBA" id="ARBA00030087"/>
    </source>
</evidence>
<protein>
    <recommendedName>
        <fullName evidence="1">Globin</fullName>
    </recommendedName>
    <alternativeName>
        <fullName evidence="8">Myoglobin</fullName>
    </alternativeName>
</protein>
<dbReference type="OrthoDB" id="436496at2759"/>
<organism evidence="11 12">
    <name type="scientific">Elysia chlorotica</name>
    <name type="common">Eastern emerald elysia</name>
    <name type="synonym">Sea slug</name>
    <dbReference type="NCBI Taxonomy" id="188477"/>
    <lineage>
        <taxon>Eukaryota</taxon>
        <taxon>Metazoa</taxon>
        <taxon>Spiralia</taxon>
        <taxon>Lophotrochozoa</taxon>
        <taxon>Mollusca</taxon>
        <taxon>Gastropoda</taxon>
        <taxon>Heterobranchia</taxon>
        <taxon>Euthyneura</taxon>
        <taxon>Panpulmonata</taxon>
        <taxon>Sacoglossa</taxon>
        <taxon>Placobranchoidea</taxon>
        <taxon>Plakobranchidae</taxon>
        <taxon>Elysia</taxon>
    </lineage>
</organism>
<keyword evidence="3 9" id="KW-0349">Heme</keyword>
<dbReference type="AlphaFoldDB" id="A0A433SPI5"/>
<evidence type="ECO:0000256" key="7">
    <source>
        <dbReference type="ARBA" id="ARBA00023179"/>
    </source>
</evidence>